<proteinExistence type="predicted"/>
<accession>A0A3Q7ID51</accession>
<organism evidence="1">
    <name type="scientific">Solanum lycopersicum</name>
    <name type="common">Tomato</name>
    <name type="synonym">Lycopersicon esculentum</name>
    <dbReference type="NCBI Taxonomy" id="4081"/>
    <lineage>
        <taxon>Eukaryota</taxon>
        <taxon>Viridiplantae</taxon>
        <taxon>Streptophyta</taxon>
        <taxon>Embryophyta</taxon>
        <taxon>Tracheophyta</taxon>
        <taxon>Spermatophyta</taxon>
        <taxon>Magnoliopsida</taxon>
        <taxon>eudicotyledons</taxon>
        <taxon>Gunneridae</taxon>
        <taxon>Pentapetalae</taxon>
        <taxon>asterids</taxon>
        <taxon>lamiids</taxon>
        <taxon>Solanales</taxon>
        <taxon>Solanaceae</taxon>
        <taxon>Solanoideae</taxon>
        <taxon>Solaneae</taxon>
        <taxon>Solanum</taxon>
        <taxon>Solanum subgen. Lycopersicon</taxon>
    </lineage>
</organism>
<dbReference type="InParanoid" id="A0A3Q7ID51"/>
<keyword evidence="2" id="KW-1185">Reference proteome</keyword>
<name>A0A3Q7ID51_SOLLC</name>
<dbReference type="Gramene" id="Solyc10g018817.1.1">
    <property type="protein sequence ID" value="Solyc10g018817.1.1"/>
    <property type="gene ID" value="Solyc10g018817.1"/>
</dbReference>
<evidence type="ECO:0000313" key="1">
    <source>
        <dbReference type="EnsemblPlants" id="Solyc10g018817.1.1"/>
    </source>
</evidence>
<dbReference type="AlphaFoldDB" id="A0A3Q7ID51"/>
<reference evidence="1" key="1">
    <citation type="journal article" date="2012" name="Nature">
        <title>The tomato genome sequence provides insights into fleshy fruit evolution.</title>
        <authorList>
            <consortium name="Tomato Genome Consortium"/>
        </authorList>
    </citation>
    <scope>NUCLEOTIDE SEQUENCE [LARGE SCALE GENOMIC DNA]</scope>
    <source>
        <strain evidence="1">cv. Heinz 1706</strain>
    </source>
</reference>
<reference evidence="1" key="2">
    <citation type="submission" date="2019-01" db="UniProtKB">
        <authorList>
            <consortium name="EnsemblPlants"/>
        </authorList>
    </citation>
    <scope>IDENTIFICATION</scope>
    <source>
        <strain evidence="1">cv. Heinz 1706</strain>
    </source>
</reference>
<evidence type="ECO:0000313" key="2">
    <source>
        <dbReference type="Proteomes" id="UP000004994"/>
    </source>
</evidence>
<sequence>MDCCYIFMVTKFALMEKRGWEKLDKKGPIHVLYDRDDKVKIYEKNFIGWLRFKKSNDAMSSHVYAGEGYTRFSRGTRQAVTHGRNESKRTHVSTVLMNLKSNVVTVNVLTHKA</sequence>
<dbReference type="Proteomes" id="UP000004994">
    <property type="component" value="Chromosome 10"/>
</dbReference>
<protein>
    <submittedName>
        <fullName evidence="1">Uncharacterized protein</fullName>
    </submittedName>
</protein>
<dbReference type="EnsemblPlants" id="Solyc10g018817.1.1">
    <property type="protein sequence ID" value="Solyc10g018817.1.1"/>
    <property type="gene ID" value="Solyc10g018817.1"/>
</dbReference>